<evidence type="ECO:0000256" key="2">
    <source>
        <dbReference type="SAM" id="Coils"/>
    </source>
</evidence>
<evidence type="ECO:0000259" key="4">
    <source>
        <dbReference type="Pfam" id="PF12770"/>
    </source>
</evidence>
<dbReference type="InterPro" id="IPR024983">
    <property type="entry name" value="CHAT_dom"/>
</dbReference>
<feature type="transmembrane region" description="Helical" evidence="3">
    <location>
        <begin position="12"/>
        <end position="35"/>
    </location>
</feature>
<organism evidence="5 6">
    <name type="scientific">Planktothrix agardhii CCAP 1459/11A</name>
    <dbReference type="NCBI Taxonomy" id="282420"/>
    <lineage>
        <taxon>Bacteria</taxon>
        <taxon>Bacillati</taxon>
        <taxon>Cyanobacteriota</taxon>
        <taxon>Cyanophyceae</taxon>
        <taxon>Oscillatoriophycideae</taxon>
        <taxon>Oscillatoriales</taxon>
        <taxon>Microcoleaceae</taxon>
        <taxon>Planktothrix</taxon>
    </lineage>
</organism>
<dbReference type="AlphaFoldDB" id="A0A479ZQS8"/>
<dbReference type="PROSITE" id="PS50005">
    <property type="entry name" value="TPR"/>
    <property type="match status" value="3"/>
</dbReference>
<dbReference type="Gene3D" id="1.25.40.10">
    <property type="entry name" value="Tetratricopeptide repeat domain"/>
    <property type="match status" value="2"/>
</dbReference>
<dbReference type="Pfam" id="PF13181">
    <property type="entry name" value="TPR_8"/>
    <property type="match status" value="1"/>
</dbReference>
<dbReference type="SUPFAM" id="SSF48452">
    <property type="entry name" value="TPR-like"/>
    <property type="match status" value="2"/>
</dbReference>
<reference evidence="6" key="1">
    <citation type="submission" date="2019-02" db="EMBL/GenBank/DDBJ databases">
        <title>Draft genome sequence of Planktothrix agardhii NIES-905.</title>
        <authorList>
            <person name="Yamaguchi H."/>
            <person name="Suzuki S."/>
            <person name="Kawachi M."/>
        </authorList>
    </citation>
    <scope>NUCLEOTIDE SEQUENCE [LARGE SCALE GENOMIC DNA]</scope>
    <source>
        <strain evidence="6">CCAP 1459/11A</strain>
    </source>
</reference>
<evidence type="ECO:0000313" key="6">
    <source>
        <dbReference type="Proteomes" id="UP000299794"/>
    </source>
</evidence>
<evidence type="ECO:0000256" key="1">
    <source>
        <dbReference type="PROSITE-ProRule" id="PRU00339"/>
    </source>
</evidence>
<feature type="repeat" description="TPR" evidence="1">
    <location>
        <begin position="173"/>
        <end position="206"/>
    </location>
</feature>
<keyword evidence="2" id="KW-0175">Coiled coil</keyword>
<protein>
    <recommendedName>
        <fullName evidence="4">CHAT domain-containing protein</fullName>
    </recommendedName>
</protein>
<name>A0A479ZQS8_PLAAG</name>
<keyword evidence="1" id="KW-0802">TPR repeat</keyword>
<dbReference type="Proteomes" id="UP000299794">
    <property type="component" value="Unassembled WGS sequence"/>
</dbReference>
<dbReference type="InterPro" id="IPR019734">
    <property type="entry name" value="TPR_rpt"/>
</dbReference>
<keyword evidence="3" id="KW-1133">Transmembrane helix</keyword>
<dbReference type="InterPro" id="IPR011990">
    <property type="entry name" value="TPR-like_helical_dom_sf"/>
</dbReference>
<evidence type="ECO:0000313" key="5">
    <source>
        <dbReference type="EMBL" id="GCL34847.1"/>
    </source>
</evidence>
<keyword evidence="3" id="KW-0472">Membrane</keyword>
<sequence>MIHINIRKNQFFGIWFCLLILGSFWVSGIVVPAMAGEGQSAEMINSNSKAEDIFNQGMTRYREGTVAGFRGAIQKWEAGLRLWREANNPQQELITQNFLCSVYSNLGEYSQAINCYNQLLVLTQTLEDLQTQGTTLISIAKIYSQLGEYQKALDTLNQTFPLWQKTNFKTGEIATLNEMALIYFNLGEFQQALNYYNQALAGVKSLGNPTNVAAILNNIAQVESELNQFEIALKHNQQALGLWEEVINKFGDSTAINVQRGKGATLNNIGFIYANLNQLDSALETYNQALNLWQKIGDRTGEASTLNNIGFIYFQQNKLDQSLELYHQSLKIRQEIGDRPKEALSRYRVATVERKQGNFADAIAQMETALTIIEDLRTQINNQDLRSSFLASKQDYYQFYIDLLMQLNQQQPNQGWDGKALQISERAKARSLLDILAEAQGEVTSGVDPKLLTQKQTLKQKLSTLEAQRVKLLSQSHTDKQKQELNQEIENLLQEYSQVLDNIQVNNPHYAALTQPQPLTLTGIQKLLDDQTVLLEYSLGKERSYLWAVTPTSIKSYELPSEETIKTAVKTFRDNLIFPSKRVRRSLYEETGKALIQIAFPLIPSLKNKRLLIVADGALQYVPFAALPEPETPGESEVIPLIINHELLTLPSASVLGIIRAENQNRKPSDKLLAVLADPVFAPTDERLKSVVFQGIKALPPDLERSARESGILFDRLPFTQEEATQILALVPEEYRLQEVGFNASRENATNPQLSQYRFVHFATHGLLNSENPQLSGLVFSLVNQNGESQNGFLRLYDIFNLNLPVELVVLSACETGLGQDIKGEGLVGLTRGFMYAGASRVVVSLWKVDDQSTAELMVKFYQGILGEGLAPGAALRQAQIQMQNDLEWVPPYYWSGFTLQGEWRGIQY</sequence>
<dbReference type="RefSeq" id="WP_237157131.1">
    <property type="nucleotide sequence ID" value="NZ_BJCD01000026.1"/>
</dbReference>
<dbReference type="SMART" id="SM00028">
    <property type="entry name" value="TPR"/>
    <property type="match status" value="7"/>
</dbReference>
<feature type="coiled-coil region" evidence="2">
    <location>
        <begin position="212"/>
        <end position="239"/>
    </location>
</feature>
<comment type="caution">
    <text evidence="5">The sequence shown here is derived from an EMBL/GenBank/DDBJ whole genome shotgun (WGS) entry which is preliminary data.</text>
</comment>
<dbReference type="EMBL" id="BJCD01000026">
    <property type="protein sequence ID" value="GCL34847.1"/>
    <property type="molecule type" value="Genomic_DNA"/>
</dbReference>
<feature type="domain" description="CHAT" evidence="4">
    <location>
        <begin position="590"/>
        <end position="903"/>
    </location>
</feature>
<feature type="coiled-coil region" evidence="2">
    <location>
        <begin position="455"/>
        <end position="506"/>
    </location>
</feature>
<accession>A0A479ZQS8</accession>
<dbReference type="PANTHER" id="PTHR10098">
    <property type="entry name" value="RAPSYN-RELATED"/>
    <property type="match status" value="1"/>
</dbReference>
<dbReference type="Pfam" id="PF12770">
    <property type="entry name" value="CHAT"/>
    <property type="match status" value="1"/>
</dbReference>
<dbReference type="PANTHER" id="PTHR10098:SF108">
    <property type="entry name" value="TETRATRICOPEPTIDE REPEAT PROTEIN 28"/>
    <property type="match status" value="1"/>
</dbReference>
<dbReference type="Pfam" id="PF13424">
    <property type="entry name" value="TPR_12"/>
    <property type="match status" value="3"/>
</dbReference>
<feature type="repeat" description="TPR" evidence="1">
    <location>
        <begin position="263"/>
        <end position="296"/>
    </location>
</feature>
<gene>
    <name evidence="5" type="ORF">PA905_18270</name>
</gene>
<proteinExistence type="predicted"/>
<evidence type="ECO:0000256" key="3">
    <source>
        <dbReference type="SAM" id="Phobius"/>
    </source>
</evidence>
<keyword evidence="3" id="KW-0812">Transmembrane</keyword>
<feature type="repeat" description="TPR" evidence="1">
    <location>
        <begin position="303"/>
        <end position="336"/>
    </location>
</feature>